<comment type="caution">
    <text evidence="1">The sequence shown here is derived from an EMBL/GenBank/DDBJ whole genome shotgun (WGS) entry which is preliminary data.</text>
</comment>
<keyword evidence="2" id="KW-1185">Reference proteome</keyword>
<dbReference type="Proteomes" id="UP001500920">
    <property type="component" value="Unassembled WGS sequence"/>
</dbReference>
<organism evidence="1 2">
    <name type="scientific">Salinicoccus jeotgali</name>
    <dbReference type="NCBI Taxonomy" id="381634"/>
    <lineage>
        <taxon>Bacteria</taxon>
        <taxon>Bacillati</taxon>
        <taxon>Bacillota</taxon>
        <taxon>Bacilli</taxon>
        <taxon>Bacillales</taxon>
        <taxon>Staphylococcaceae</taxon>
        <taxon>Salinicoccus</taxon>
    </lineage>
</organism>
<reference evidence="2" key="1">
    <citation type="journal article" date="2019" name="Int. J. Syst. Evol. Microbiol.">
        <title>The Global Catalogue of Microorganisms (GCM) 10K type strain sequencing project: providing services to taxonomists for standard genome sequencing and annotation.</title>
        <authorList>
            <consortium name="The Broad Institute Genomics Platform"/>
            <consortium name="The Broad Institute Genome Sequencing Center for Infectious Disease"/>
            <person name="Wu L."/>
            <person name="Ma J."/>
        </authorList>
    </citation>
    <scope>NUCLEOTIDE SEQUENCE [LARGE SCALE GENOMIC DNA]</scope>
    <source>
        <strain evidence="2">JCM 16981</strain>
    </source>
</reference>
<gene>
    <name evidence="1" type="ORF">GCM10022378_10270</name>
</gene>
<sequence length="484" mass="55803">MADEMKSSGSDANKDSIVNQTTHDASSSWNGYTYQGKVAIYTTLKYINFCIQGQNAHKINRLKLEIEHLEDFSILESNNYISLHQVKAKPEMKTIGGYKAAIIDLLGKLANDNNIKEVNLHTASKLKDFDQGEIYSGIKDFDVSNKKKSLSDYKDLIIEENTFDQLFKKFKVSTDGGIFPHQGDIQFERAIKFKDIKDMILIEIQTYYSNQSDNLNSTQFQNEENREFMYSNFINLIDEVVMSQHQKENPEGKILIDFTQFTQILNNKSVFDITPKTISSLLLSDIIDQYYTYYIDYELEDEPSELLKFHLDQLKIFNAENFFLLCRKLAPHISLQHKEKATLSELRNLMEPSAVREIFLHAIIELAEVINLPEEPKTSYNIHSKHLFFSLSTLQGSGPSAYKNRGESIIKNLKTDDDMFSLLYDIDGYINKDIDNEFEGSITKIQSDTNSNIVTDHDNRDSITDPKNIKFISINTFKKEYLDD</sequence>
<dbReference type="RefSeq" id="WP_344702079.1">
    <property type="nucleotide sequence ID" value="NZ_BAABCK010000020.1"/>
</dbReference>
<evidence type="ECO:0000313" key="1">
    <source>
        <dbReference type="EMBL" id="GAA3722148.1"/>
    </source>
</evidence>
<dbReference type="EMBL" id="BAABCK010000020">
    <property type="protein sequence ID" value="GAA3722148.1"/>
    <property type="molecule type" value="Genomic_DNA"/>
</dbReference>
<protein>
    <submittedName>
        <fullName evidence="1">Uncharacterized protein</fullName>
    </submittedName>
</protein>
<name>A0ABP7EUI3_9STAP</name>
<proteinExistence type="predicted"/>
<evidence type="ECO:0000313" key="2">
    <source>
        <dbReference type="Proteomes" id="UP001500920"/>
    </source>
</evidence>
<accession>A0ABP7EUI3</accession>